<dbReference type="GO" id="GO:0005789">
    <property type="term" value="C:endoplasmic reticulum membrane"/>
    <property type="evidence" value="ECO:0007669"/>
    <property type="project" value="TreeGrafter"/>
</dbReference>
<dbReference type="Proteomes" id="UP001219567">
    <property type="component" value="Chromosome 6"/>
</dbReference>
<evidence type="ECO:0000313" key="3">
    <source>
        <dbReference type="Proteomes" id="UP001219567"/>
    </source>
</evidence>
<dbReference type="PANTHER" id="PTHR43550:SF3">
    <property type="entry name" value="3-KETODIHYDROSPHINGOSINE REDUCTASE"/>
    <property type="match status" value="1"/>
</dbReference>
<sequence length="143" mass="15220">MRDNLLVLDNKHGQVKAQVEGCERSGSQGLGLALAKQLVSQGAHVTICSRSLAKLELACKELEKERINETQKIALVSADVSSFAGAQRAIEQCSVTPDIVFCCAGGAKPGLFIEQTEADFEAAVKTDYLTALSTAHVSQNDLT</sequence>
<dbReference type="Pfam" id="PF00106">
    <property type="entry name" value="adh_short"/>
    <property type="match status" value="1"/>
</dbReference>
<dbReference type="GO" id="GO:0047560">
    <property type="term" value="F:3-dehydrosphinganine reductase activity"/>
    <property type="evidence" value="ECO:0007669"/>
    <property type="project" value="TreeGrafter"/>
</dbReference>
<dbReference type="GO" id="GO:0030148">
    <property type="term" value="P:sphingolipid biosynthetic process"/>
    <property type="evidence" value="ECO:0007669"/>
    <property type="project" value="TreeGrafter"/>
</dbReference>
<evidence type="ECO:0000256" key="1">
    <source>
        <dbReference type="SAM" id="Coils"/>
    </source>
</evidence>
<proteinExistence type="predicted"/>
<feature type="coiled-coil region" evidence="1">
    <location>
        <begin position="45"/>
        <end position="72"/>
    </location>
</feature>
<dbReference type="AlphaFoldDB" id="A0AAJ6CIX7"/>
<dbReference type="Gene3D" id="3.40.50.720">
    <property type="entry name" value="NAD(P)-binding Rossmann-like Domain"/>
    <property type="match status" value="1"/>
</dbReference>
<name>A0AAJ6CIX7_9BASI</name>
<evidence type="ECO:0000313" key="2">
    <source>
        <dbReference type="EMBL" id="WFD00721.1"/>
    </source>
</evidence>
<organism evidence="2 3">
    <name type="scientific">Malassezia yamatoensis</name>
    <dbReference type="NCBI Taxonomy" id="253288"/>
    <lineage>
        <taxon>Eukaryota</taxon>
        <taxon>Fungi</taxon>
        <taxon>Dikarya</taxon>
        <taxon>Basidiomycota</taxon>
        <taxon>Ustilaginomycotina</taxon>
        <taxon>Malasseziomycetes</taxon>
        <taxon>Malasseziales</taxon>
        <taxon>Malasseziaceae</taxon>
        <taxon>Malassezia</taxon>
    </lineage>
</organism>
<gene>
    <name evidence="2" type="ORF">MYAM1_003473</name>
</gene>
<dbReference type="GO" id="GO:0006666">
    <property type="term" value="P:3-keto-sphinganine metabolic process"/>
    <property type="evidence" value="ECO:0007669"/>
    <property type="project" value="TreeGrafter"/>
</dbReference>
<accession>A0AAJ6CIX7</accession>
<protein>
    <submittedName>
        <fullName evidence="2">Uncharacterized protein</fullName>
    </submittedName>
</protein>
<keyword evidence="1" id="KW-0175">Coiled coil</keyword>
<dbReference type="InterPro" id="IPR002347">
    <property type="entry name" value="SDR_fam"/>
</dbReference>
<dbReference type="EMBL" id="CP119948">
    <property type="protein sequence ID" value="WFD00721.1"/>
    <property type="molecule type" value="Genomic_DNA"/>
</dbReference>
<dbReference type="PANTHER" id="PTHR43550">
    <property type="entry name" value="3-KETODIHYDROSPHINGOSINE REDUCTASE"/>
    <property type="match status" value="1"/>
</dbReference>
<reference evidence="2 3" key="1">
    <citation type="submission" date="2023-03" db="EMBL/GenBank/DDBJ databases">
        <title>Mating type loci evolution in Malassezia.</title>
        <authorList>
            <person name="Coelho M.A."/>
        </authorList>
    </citation>
    <scope>NUCLEOTIDE SEQUENCE [LARGE SCALE GENOMIC DNA]</scope>
    <source>
        <strain evidence="2 3">CBS 9725</strain>
    </source>
</reference>
<dbReference type="SUPFAM" id="SSF51735">
    <property type="entry name" value="NAD(P)-binding Rossmann-fold domains"/>
    <property type="match status" value="1"/>
</dbReference>
<dbReference type="InterPro" id="IPR036291">
    <property type="entry name" value="NAD(P)-bd_dom_sf"/>
</dbReference>
<keyword evidence="3" id="KW-1185">Reference proteome</keyword>